<gene>
    <name evidence="3" type="ORF">F2P45_13255</name>
</gene>
<reference evidence="3 4" key="1">
    <citation type="submission" date="2019-10" db="EMBL/GenBank/DDBJ databases">
        <title>Taxonomy of Antarctic Massilia spp.: description of Massilia rubra sp. nov., Massilia aquatica sp. nov., Massilia mucilaginosa sp. nov., Massilia frigida sp. nov. isolated from streams, lakes and regoliths.</title>
        <authorList>
            <person name="Holochova P."/>
            <person name="Sedlacek I."/>
            <person name="Kralova S."/>
            <person name="Maslanova I."/>
            <person name="Busse H.-J."/>
            <person name="Stankova E."/>
            <person name="Vrbovska V."/>
            <person name="Kovarovic V."/>
            <person name="Bartak M."/>
            <person name="Svec P."/>
            <person name="Pantucek R."/>
        </authorList>
    </citation>
    <scope>NUCLEOTIDE SEQUENCE [LARGE SCALE GENOMIC DNA]</scope>
    <source>
        <strain evidence="3 4">CCM 8733</strain>
    </source>
</reference>
<comment type="caution">
    <text evidence="3">The sequence shown here is derived from an EMBL/GenBank/DDBJ whole genome shotgun (WGS) entry which is preliminary data.</text>
</comment>
<keyword evidence="4" id="KW-1185">Reference proteome</keyword>
<dbReference type="PANTHER" id="PTHR46268">
    <property type="entry name" value="STRESS RESPONSE PROTEIN NHAX"/>
    <property type="match status" value="1"/>
</dbReference>
<dbReference type="SUPFAM" id="SSF52402">
    <property type="entry name" value="Adenine nucleotide alpha hydrolases-like"/>
    <property type="match status" value="2"/>
</dbReference>
<dbReference type="PRINTS" id="PR01438">
    <property type="entry name" value="UNVRSLSTRESS"/>
</dbReference>
<proteinExistence type="inferred from homology"/>
<name>A0ABX0NST4_9BURK</name>
<dbReference type="Gene3D" id="3.40.50.12370">
    <property type="match status" value="1"/>
</dbReference>
<dbReference type="InterPro" id="IPR006015">
    <property type="entry name" value="Universal_stress_UspA"/>
</dbReference>
<dbReference type="InterPro" id="IPR006016">
    <property type="entry name" value="UspA"/>
</dbReference>
<evidence type="ECO:0000313" key="4">
    <source>
        <dbReference type="Proteomes" id="UP000609726"/>
    </source>
</evidence>
<dbReference type="Pfam" id="PF00582">
    <property type="entry name" value="Usp"/>
    <property type="match status" value="1"/>
</dbReference>
<organism evidence="3 4">
    <name type="scientific">Massilia mucilaginosa</name>
    <dbReference type="NCBI Taxonomy" id="2609282"/>
    <lineage>
        <taxon>Bacteria</taxon>
        <taxon>Pseudomonadati</taxon>
        <taxon>Pseudomonadota</taxon>
        <taxon>Betaproteobacteria</taxon>
        <taxon>Burkholderiales</taxon>
        <taxon>Oxalobacteraceae</taxon>
        <taxon>Telluria group</taxon>
        <taxon>Massilia</taxon>
    </lineage>
</organism>
<protein>
    <submittedName>
        <fullName evidence="3">Universal stress protein</fullName>
    </submittedName>
</protein>
<accession>A0ABX0NST4</accession>
<dbReference type="PANTHER" id="PTHR46268:SF15">
    <property type="entry name" value="UNIVERSAL STRESS PROTEIN HP_0031"/>
    <property type="match status" value="1"/>
</dbReference>
<evidence type="ECO:0000313" key="3">
    <source>
        <dbReference type="EMBL" id="NHZ89973.1"/>
    </source>
</evidence>
<dbReference type="EMBL" id="WHJH01000013">
    <property type="protein sequence ID" value="NHZ89973.1"/>
    <property type="molecule type" value="Genomic_DNA"/>
</dbReference>
<dbReference type="Proteomes" id="UP000609726">
    <property type="component" value="Unassembled WGS sequence"/>
</dbReference>
<feature type="domain" description="UspA" evidence="2">
    <location>
        <begin position="180"/>
        <end position="304"/>
    </location>
</feature>
<evidence type="ECO:0000256" key="1">
    <source>
        <dbReference type="ARBA" id="ARBA00008791"/>
    </source>
</evidence>
<comment type="similarity">
    <text evidence="1">Belongs to the universal stress protein A family.</text>
</comment>
<sequence>MRTLIRLKPRPDRRHTVNVDQGRAIMSYKTIVVHVGDEPNAGACYAYAAELAQVEQAHLIGLASSDVSRFLRETVVTNNLNPSIAPVLDTLRQRTAAGLDQFESVAAGFALAGYERRAVDEEPRLSLSALARYCDLCVLGQADAVQGASLPSPGLAAEVAKASGAPVLLVPHAQAPAWPIRRILLGWNGSREAGRAMRFALPLLRRASAVDVAIFDAGSLQSGGGASLRPVTAIGQALARHGVRAELVLRDDESDAGAALLALAGERGADLLVMGCYGHSRLRELLLGGVTRTVLKSMTLPVFMAA</sequence>
<evidence type="ECO:0000259" key="2">
    <source>
        <dbReference type="Pfam" id="PF00582"/>
    </source>
</evidence>
<dbReference type="CDD" id="cd00293">
    <property type="entry name" value="USP-like"/>
    <property type="match status" value="1"/>
</dbReference>